<dbReference type="InterPro" id="IPR006047">
    <property type="entry name" value="GH13_cat_dom"/>
</dbReference>
<evidence type="ECO:0000256" key="1">
    <source>
        <dbReference type="SAM" id="MobiDB-lite"/>
    </source>
</evidence>
<dbReference type="InterPro" id="IPR017853">
    <property type="entry name" value="GH"/>
</dbReference>
<feature type="compositionally biased region" description="Pro residues" evidence="1">
    <location>
        <begin position="956"/>
        <end position="966"/>
    </location>
</feature>
<proteinExistence type="predicted"/>
<dbReference type="Pfam" id="PF00128">
    <property type="entry name" value="Alpha-amylase"/>
    <property type="match status" value="1"/>
</dbReference>
<feature type="domain" description="Glycosyl hydrolase family 13 catalytic" evidence="2">
    <location>
        <begin position="15"/>
        <end position="514"/>
    </location>
</feature>
<dbReference type="SMART" id="SM00642">
    <property type="entry name" value="Aamy"/>
    <property type="match status" value="1"/>
</dbReference>
<organism evidence="3 4">
    <name type="scientific">Leptospirillum ferrodiazotrophum</name>
    <dbReference type="NCBI Taxonomy" id="412449"/>
    <lineage>
        <taxon>Bacteria</taxon>
        <taxon>Pseudomonadati</taxon>
        <taxon>Nitrospirota</taxon>
        <taxon>Nitrospiria</taxon>
        <taxon>Nitrospirales</taxon>
        <taxon>Nitrospiraceae</taxon>
        <taxon>Leptospirillum</taxon>
    </lineage>
</organism>
<evidence type="ECO:0000313" key="3">
    <source>
        <dbReference type="EMBL" id="EES52095.1"/>
    </source>
</evidence>
<keyword evidence="4" id="KW-1185">Reference proteome</keyword>
<dbReference type="SUPFAM" id="SSF51445">
    <property type="entry name" value="(Trans)glycosidases"/>
    <property type="match status" value="1"/>
</dbReference>
<name>C6HZ84_9BACT</name>
<dbReference type="InterPro" id="IPR012767">
    <property type="entry name" value="Trehalose_TreY"/>
</dbReference>
<dbReference type="GO" id="GO:0005992">
    <property type="term" value="P:trehalose biosynthetic process"/>
    <property type="evidence" value="ECO:0007669"/>
    <property type="project" value="TreeGrafter"/>
</dbReference>
<feature type="region of interest" description="Disordered" evidence="1">
    <location>
        <begin position="954"/>
        <end position="973"/>
    </location>
</feature>
<reference evidence="3 4" key="1">
    <citation type="journal article" date="2009" name="Appl. Environ. Microbiol.">
        <title>Community genomic and proteomic analyses of chemoautotrophic iron-oxidizing "Leptospirillum rubarum" (Group II) and "Leptospirillum ferrodiazotrophum" (Group III) bacteria in acid mine drainage biofilms.</title>
        <authorList>
            <person name="Goltsman D.S."/>
            <person name="Denef V.J."/>
            <person name="Singer S.W."/>
            <person name="VerBerkmoes N.C."/>
            <person name="Lefsrud M."/>
            <person name="Mueller R.S."/>
            <person name="Dick G.J."/>
            <person name="Sun C.L."/>
            <person name="Wheeler K.E."/>
            <person name="Zemla A."/>
            <person name="Baker B.J."/>
            <person name="Hauser L."/>
            <person name="Land M."/>
            <person name="Shah M.B."/>
            <person name="Thelen M.P."/>
            <person name="Hettich R.L."/>
            <person name="Banfield J.F."/>
        </authorList>
    </citation>
    <scope>NUCLEOTIDE SEQUENCE [LARGE SCALE GENOMIC DNA]</scope>
</reference>
<accession>C6HZ84</accession>
<dbReference type="Gene3D" id="1.10.150.200">
    <property type="entry name" value="Maltooligosyl trehalose synthase, domain 3"/>
    <property type="match status" value="1"/>
</dbReference>
<evidence type="ECO:0000259" key="2">
    <source>
        <dbReference type="SMART" id="SM00642"/>
    </source>
</evidence>
<dbReference type="AlphaFoldDB" id="C6HZ84"/>
<evidence type="ECO:0000313" key="4">
    <source>
        <dbReference type="Proteomes" id="UP000009374"/>
    </source>
</evidence>
<dbReference type="PANTHER" id="PTHR10357">
    <property type="entry name" value="ALPHA-AMYLASE FAMILY MEMBER"/>
    <property type="match status" value="1"/>
</dbReference>
<dbReference type="Gene3D" id="3.20.20.80">
    <property type="entry name" value="Glycosidases"/>
    <property type="match status" value="2"/>
</dbReference>
<dbReference type="Gene3D" id="1.10.10.470">
    <property type="entry name" value="Maltooligosyl trehalose synthase, domain 4"/>
    <property type="match status" value="1"/>
</dbReference>
<dbReference type="Proteomes" id="UP000009374">
    <property type="component" value="Unassembled WGS sequence"/>
</dbReference>
<sequence>MKPFSPGELPRPPLTTYRLGFHRGFRLAAATRLLPYFERLGVTTLYASPLFAARTGSGHGYDLIDPSRLNPEVGTSMELERLSRELGSRNMGMILDIVPNHMAAHYENPWWRDLLENGEASAFSMFFDVDWTPPQQALAHRISLPVLGEPFRRVLENQELELVFTGTGFAVRYYETLFPVDPATLPPVLSEIRETLRASFHPENDPALATLDLLLSRTEALPARCDNPLAKRQRSRSRRTLQGLLKSLYRESSAFREALEKVLSEYRGIRGIPSSFDRMEALLSTQVYWLSHWKTVTRTLNYRRFFDVADLVGVRMEDDRVFEAFHRLVGEWIKRGWIDGVRVDHIDGLRDPATYLFRLSRLLRDEHPESVPLVWVEKILGRDETLPDWPVMGTTGYEFASRVLDLFTDPEGARQVREWYETRLSPGQGFEEVAYQQKKFVAETLMGGELRRLTLLLEWIAMEERDVRETGFRELQTGLVEVTACMDVYRTYIREDSVPDEAKRRIGRALDLARTRHPNRRQGLFRFFERVLTQGPPPGASPEKKARWADFVLKWQQFSGAVMAKGVEDTALYLYTPLLSANEVGNDPGRPPTGPEDFHRFNRERLDRFPLSLSATSTHDTKRSADVRARIAALSLFSEEWIKAVGRWRRWNRPARQASRGVPEIPDPALEHFLYQTLIGAWPLEAPDESFVRRIEGYLVKALRESKQHTNWITPDPAYEEKVLRFVREILRPERASPFFKDFLALQKKIASSGARISLSQLLLKATAPGVFDLYRGEELWDLSLVDPDNRRPVDYTRRIRLLNTVIDQWSREPKEAFQSFLDSWGDGRIKLFLTWILLNLRKDHPALFLEGAYRPLPPRWEEEQGAVGFFRSLHDRDLLVVTLTTHVSGMANGGIALERPPSGEIPLPEGSADPWLHLFSGVPVSPVMNGNEAVLPLDRVLQNAPFAVLYRGPAPSLPPGNPPSPHQKRGLS</sequence>
<dbReference type="InterPro" id="IPR013797">
    <property type="entry name" value="Maltooligo_trehalose_synth_4"/>
</dbReference>
<dbReference type="EMBL" id="GG693880">
    <property type="protein sequence ID" value="EES52095.1"/>
    <property type="molecule type" value="Genomic_DNA"/>
</dbReference>
<protein>
    <submittedName>
        <fullName evidence="3">Malto-oligosyltrehalose synthase</fullName>
    </submittedName>
</protein>
<dbReference type="Gene3D" id="3.30.1590.10">
    <property type="entry name" value="Maltooligosyl trehalose synthase, domain 2"/>
    <property type="match status" value="1"/>
</dbReference>
<dbReference type="GO" id="GO:0047470">
    <property type="term" value="F:(1,4)-alpha-D-glucan 1-alpha-D-glucosylmutase activity"/>
    <property type="evidence" value="ECO:0007669"/>
    <property type="project" value="TreeGrafter"/>
</dbReference>
<dbReference type="NCBIfam" id="TIGR02401">
    <property type="entry name" value="trehalose_TreY"/>
    <property type="match status" value="1"/>
</dbReference>
<dbReference type="CDD" id="cd11336">
    <property type="entry name" value="AmyAc_MTSase"/>
    <property type="match status" value="1"/>
</dbReference>
<gene>
    <name evidence="3" type="ORF">UBAL3_94530061</name>
</gene>
<dbReference type="GO" id="GO:0030980">
    <property type="term" value="P:alpha-glucan catabolic process"/>
    <property type="evidence" value="ECO:0007669"/>
    <property type="project" value="TreeGrafter"/>
</dbReference>
<dbReference type="PANTHER" id="PTHR10357:SF216">
    <property type="entry name" value="MALTOOLIGOSYL TREHALOSE SYNTHASE-RELATED"/>
    <property type="match status" value="1"/>
</dbReference>